<dbReference type="GeneID" id="25367209"/>
<reference evidence="1 2" key="1">
    <citation type="journal article" date="2014" name="BMC Genomics">
        <title>Genome sequencing of four Aureobasidium pullulans varieties: biotechnological potential, stress tolerance, and description of new species.</title>
        <authorList>
            <person name="Gostin Ar C."/>
            <person name="Ohm R.A."/>
            <person name="Kogej T."/>
            <person name="Sonjak S."/>
            <person name="Turk M."/>
            <person name="Zajc J."/>
            <person name="Zalar P."/>
            <person name="Grube M."/>
            <person name="Sun H."/>
            <person name="Han J."/>
            <person name="Sharma A."/>
            <person name="Chiniquy J."/>
            <person name="Ngan C.Y."/>
            <person name="Lipzen A."/>
            <person name="Barry K."/>
            <person name="Grigoriev I.V."/>
            <person name="Gunde-Cimerman N."/>
        </authorList>
    </citation>
    <scope>NUCLEOTIDE SEQUENCE [LARGE SCALE GENOMIC DNA]</scope>
    <source>
        <strain evidence="1 2">EXF-2481</strain>
    </source>
</reference>
<dbReference type="STRING" id="1043005.A0A074YEX3"/>
<accession>A0A074YEX3</accession>
<evidence type="ECO:0000313" key="2">
    <source>
        <dbReference type="Proteomes" id="UP000030641"/>
    </source>
</evidence>
<gene>
    <name evidence="1" type="ORF">AUEXF2481DRAFT_42715</name>
</gene>
<proteinExistence type="predicted"/>
<dbReference type="Proteomes" id="UP000030641">
    <property type="component" value="Unassembled WGS sequence"/>
</dbReference>
<name>A0A074YEX3_AURSE</name>
<evidence type="ECO:0000313" key="1">
    <source>
        <dbReference type="EMBL" id="KEQ92617.1"/>
    </source>
</evidence>
<keyword evidence="2" id="KW-1185">Reference proteome</keyword>
<dbReference type="HOGENOM" id="CLU_2557914_0_0_1"/>
<organism evidence="1 2">
    <name type="scientific">Aureobasidium subglaciale (strain EXF-2481)</name>
    <name type="common">Aureobasidium pullulans var. subglaciale</name>
    <dbReference type="NCBI Taxonomy" id="1043005"/>
    <lineage>
        <taxon>Eukaryota</taxon>
        <taxon>Fungi</taxon>
        <taxon>Dikarya</taxon>
        <taxon>Ascomycota</taxon>
        <taxon>Pezizomycotina</taxon>
        <taxon>Dothideomycetes</taxon>
        <taxon>Dothideomycetidae</taxon>
        <taxon>Dothideales</taxon>
        <taxon>Saccotheciaceae</taxon>
        <taxon>Aureobasidium</taxon>
    </lineage>
</organism>
<dbReference type="AlphaFoldDB" id="A0A074YEX3"/>
<dbReference type="EMBL" id="KL584769">
    <property type="protein sequence ID" value="KEQ92617.1"/>
    <property type="molecule type" value="Genomic_DNA"/>
</dbReference>
<dbReference type="OrthoDB" id="3598904at2759"/>
<protein>
    <submittedName>
        <fullName evidence="1">Uncharacterized protein</fullName>
    </submittedName>
</protein>
<sequence>MTFFEAFVFERIMPLEWESRLADRYGGRMMVEVSREFQPLHHAIHAITKLSLVSKGYSHLLECALQHYQQAVSIPVGFVIYP</sequence>
<dbReference type="RefSeq" id="XP_013341148.1">
    <property type="nucleotide sequence ID" value="XM_013485694.1"/>
</dbReference>
<dbReference type="InParanoid" id="A0A074YEX3"/>